<evidence type="ECO:0000313" key="1">
    <source>
        <dbReference type="EMBL" id="KDR72305.1"/>
    </source>
</evidence>
<organism evidence="1 2">
    <name type="scientific">Galerina marginata (strain CBS 339.88)</name>
    <dbReference type="NCBI Taxonomy" id="685588"/>
    <lineage>
        <taxon>Eukaryota</taxon>
        <taxon>Fungi</taxon>
        <taxon>Dikarya</taxon>
        <taxon>Basidiomycota</taxon>
        <taxon>Agaricomycotina</taxon>
        <taxon>Agaricomycetes</taxon>
        <taxon>Agaricomycetidae</taxon>
        <taxon>Agaricales</taxon>
        <taxon>Agaricineae</taxon>
        <taxon>Strophariaceae</taxon>
        <taxon>Galerina</taxon>
    </lineage>
</organism>
<reference evidence="2" key="1">
    <citation type="journal article" date="2014" name="Proc. Natl. Acad. Sci. U.S.A.">
        <title>Extensive sampling of basidiomycete genomes demonstrates inadequacy of the white-rot/brown-rot paradigm for wood decay fungi.</title>
        <authorList>
            <person name="Riley R."/>
            <person name="Salamov A.A."/>
            <person name="Brown D.W."/>
            <person name="Nagy L.G."/>
            <person name="Floudas D."/>
            <person name="Held B.W."/>
            <person name="Levasseur A."/>
            <person name="Lombard V."/>
            <person name="Morin E."/>
            <person name="Otillar R."/>
            <person name="Lindquist E.A."/>
            <person name="Sun H."/>
            <person name="LaButti K.M."/>
            <person name="Schmutz J."/>
            <person name="Jabbour D."/>
            <person name="Luo H."/>
            <person name="Baker S.E."/>
            <person name="Pisabarro A.G."/>
            <person name="Walton J.D."/>
            <person name="Blanchette R.A."/>
            <person name="Henrissat B."/>
            <person name="Martin F."/>
            <person name="Cullen D."/>
            <person name="Hibbett D.S."/>
            <person name="Grigoriev I.V."/>
        </authorList>
    </citation>
    <scope>NUCLEOTIDE SEQUENCE [LARGE SCALE GENOMIC DNA]</scope>
    <source>
        <strain evidence="2">CBS 339.88</strain>
    </source>
</reference>
<dbReference type="HOGENOM" id="CLU_1434540_0_0_1"/>
<evidence type="ECO:0000313" key="2">
    <source>
        <dbReference type="Proteomes" id="UP000027222"/>
    </source>
</evidence>
<sequence>MASFRGPHARYKPSDKPRLYGDAPPVVIEPEETIIHLQTLQEILSLARKIDRVAEGDERRLNAWRQTSEVSRWVWSEVGSLPITVAPSLASGLGAYQSLLLAIWTHLENDTMDPRVENWLNSQIDEFVNEFNVKLAMTRSTVPHHEHIAGSSFFPNAQNLLITGGNFISHSQDITGLQKSSDKMLRVVYFQTAVLFY</sequence>
<protein>
    <submittedName>
        <fullName evidence="1">Uncharacterized protein</fullName>
    </submittedName>
</protein>
<name>A0A067SMZ9_GALM3</name>
<dbReference type="EMBL" id="KL142389">
    <property type="protein sequence ID" value="KDR72305.1"/>
    <property type="molecule type" value="Genomic_DNA"/>
</dbReference>
<proteinExistence type="predicted"/>
<dbReference type="OrthoDB" id="3116771at2759"/>
<dbReference type="AlphaFoldDB" id="A0A067SMZ9"/>
<keyword evidence="2" id="KW-1185">Reference proteome</keyword>
<accession>A0A067SMZ9</accession>
<gene>
    <name evidence="1" type="ORF">GALMADRAFT_270761</name>
</gene>
<dbReference type="Proteomes" id="UP000027222">
    <property type="component" value="Unassembled WGS sequence"/>
</dbReference>